<dbReference type="EMBL" id="JARJLG010000266">
    <property type="protein sequence ID" value="KAJ7721654.1"/>
    <property type="molecule type" value="Genomic_DNA"/>
</dbReference>
<feature type="domain" description="Helicase ATP-binding" evidence="7">
    <location>
        <begin position="1185"/>
        <end position="1346"/>
    </location>
</feature>
<evidence type="ECO:0000256" key="3">
    <source>
        <dbReference type="ARBA" id="ARBA00022840"/>
    </source>
</evidence>
<evidence type="ECO:0000256" key="1">
    <source>
        <dbReference type="ARBA" id="ARBA00005446"/>
    </source>
</evidence>
<evidence type="ECO:0000256" key="5">
    <source>
        <dbReference type="ARBA" id="ARBA00034808"/>
    </source>
</evidence>
<dbReference type="GO" id="GO:0003676">
    <property type="term" value="F:nucleic acid binding"/>
    <property type="evidence" value="ECO:0007669"/>
    <property type="project" value="InterPro"/>
</dbReference>
<dbReference type="SMART" id="SM00487">
    <property type="entry name" value="DEXDc"/>
    <property type="match status" value="1"/>
</dbReference>
<evidence type="ECO:0000259" key="7">
    <source>
        <dbReference type="PROSITE" id="PS51192"/>
    </source>
</evidence>
<protein>
    <recommendedName>
        <fullName evidence="5">DNA 3'-5' helicase</fullName>
        <ecNumber evidence="5">5.6.2.4</ecNumber>
    </recommendedName>
</protein>
<dbReference type="GO" id="GO:0005694">
    <property type="term" value="C:chromosome"/>
    <property type="evidence" value="ECO:0007669"/>
    <property type="project" value="TreeGrafter"/>
</dbReference>
<gene>
    <name evidence="9" type="ORF">DFH07DRAFT_946840</name>
</gene>
<dbReference type="PROSITE" id="PS51194">
    <property type="entry name" value="HELICASE_CTER"/>
    <property type="match status" value="1"/>
</dbReference>
<keyword evidence="3" id="KW-0067">ATP-binding</keyword>
<keyword evidence="2" id="KW-0547">Nucleotide-binding</keyword>
<comment type="similarity">
    <text evidence="1">Belongs to the helicase family. RecQ subfamily.</text>
</comment>
<feature type="compositionally biased region" description="Low complexity" evidence="6">
    <location>
        <begin position="227"/>
        <end position="246"/>
    </location>
</feature>
<feature type="compositionally biased region" description="Pro residues" evidence="6">
    <location>
        <begin position="1936"/>
        <end position="1953"/>
    </location>
</feature>
<evidence type="ECO:0000256" key="6">
    <source>
        <dbReference type="SAM" id="MobiDB-lite"/>
    </source>
</evidence>
<dbReference type="Pfam" id="PF00270">
    <property type="entry name" value="DEAD"/>
    <property type="match status" value="1"/>
</dbReference>
<dbReference type="PROSITE" id="PS51192">
    <property type="entry name" value="HELICASE_ATP_BIND_1"/>
    <property type="match status" value="1"/>
</dbReference>
<evidence type="ECO:0000313" key="9">
    <source>
        <dbReference type="EMBL" id="KAJ7721654.1"/>
    </source>
</evidence>
<reference evidence="9" key="1">
    <citation type="submission" date="2023-03" db="EMBL/GenBank/DDBJ databases">
        <title>Massive genome expansion in bonnet fungi (Mycena s.s.) driven by repeated elements and novel gene families across ecological guilds.</title>
        <authorList>
            <consortium name="Lawrence Berkeley National Laboratory"/>
            <person name="Harder C.B."/>
            <person name="Miyauchi S."/>
            <person name="Viragh M."/>
            <person name="Kuo A."/>
            <person name="Thoen E."/>
            <person name="Andreopoulos B."/>
            <person name="Lu D."/>
            <person name="Skrede I."/>
            <person name="Drula E."/>
            <person name="Henrissat B."/>
            <person name="Morin E."/>
            <person name="Kohler A."/>
            <person name="Barry K."/>
            <person name="LaButti K."/>
            <person name="Morin E."/>
            <person name="Salamov A."/>
            <person name="Lipzen A."/>
            <person name="Mereny Z."/>
            <person name="Hegedus B."/>
            <person name="Baldrian P."/>
            <person name="Stursova M."/>
            <person name="Weitz H."/>
            <person name="Taylor A."/>
            <person name="Grigoriev I.V."/>
            <person name="Nagy L.G."/>
            <person name="Martin F."/>
            <person name="Kauserud H."/>
        </authorList>
    </citation>
    <scope>NUCLEOTIDE SEQUENCE</scope>
    <source>
        <strain evidence="9">CBHHK188m</strain>
    </source>
</reference>
<name>A0AAD7MKI1_9AGAR</name>
<evidence type="ECO:0000256" key="4">
    <source>
        <dbReference type="ARBA" id="ARBA00034617"/>
    </source>
</evidence>
<feature type="region of interest" description="Disordered" evidence="6">
    <location>
        <begin position="1802"/>
        <end position="1833"/>
    </location>
</feature>
<dbReference type="SUPFAM" id="SSF52540">
    <property type="entry name" value="P-loop containing nucleoside triphosphate hydrolases"/>
    <property type="match status" value="1"/>
</dbReference>
<feature type="domain" description="Helicase C-terminal" evidence="8">
    <location>
        <begin position="1375"/>
        <end position="1518"/>
    </location>
</feature>
<dbReference type="Proteomes" id="UP001215280">
    <property type="component" value="Unassembled WGS sequence"/>
</dbReference>
<dbReference type="Gene3D" id="3.40.50.300">
    <property type="entry name" value="P-loop containing nucleotide triphosphate hydrolases"/>
    <property type="match status" value="2"/>
</dbReference>
<evidence type="ECO:0000259" key="8">
    <source>
        <dbReference type="PROSITE" id="PS51194"/>
    </source>
</evidence>
<feature type="region of interest" description="Disordered" evidence="6">
    <location>
        <begin position="1913"/>
        <end position="1959"/>
    </location>
</feature>
<dbReference type="InterPro" id="IPR014001">
    <property type="entry name" value="Helicase_ATP-bd"/>
</dbReference>
<sequence length="2024" mass="224871">MCTFNVNLVNPYFNSINKSGPRARKGTSHYRQVDPEISSTCIWRISQLLTNLRTHIFRAHGYSIQFTHCRVRIKLPDFPTLSGTHSSHNFLLVILRPVFDLHSTTHVGQRGTVGHSHDESKPNFETPPALFPLLPSPVQKKTYYCPTCRNTFDGTDKYHKRITHQQETTAGYPSEQKQVFKRFLGVFACPRCSWATADPVRFQSHVPECNALDPEQFVQEPVPPPSDNLSHPSPSPSLRRPSRASLATAIPRTPSPPPDMEDFPSITESEYVRVPESTTVTDYATLPLRAASIIINMELGGVIICINCGCCVTPKDVATHARAHFRGLDIPRDLGELLEAEFHLMDWRQLHTPTVLRAPIFGLKLFPDAMYFCGRCGHGYESLTVLESHQSMAARCPRVHGERDTHYIAYAQSFGFTTSKFPVDLSGLTRREDSEIDTAALYLRTFAPPPDYSLLPVALPIDNMSLGLFFDREGWIEHLSGKTPQQINALTDLPDDDAYVSRLRKFVESYFEAIQQVMKKETSHGLLRKMAQIGSTENSQELRVLEKGSLKDYSRAVVRLLFSCIRQVRGEINYYALKPEQKAALVALDTIVSSPAARADTVAVPLHSSLLSLFAHQKAHGAVSNFDLPVIAHLVACSMGRTQWIRTTEIGRLVAKLMWATRAVVLHEMKSVMMTELLLSGPVYLRFQRFLVDGEDTVMSYLYNTQRLIKSLRGEDYNKADSEITDSLGRELRFRGSEISLSKVADMRLGLAKEYEKIIKSEIFFDQPIPPWFTKSIDIRSLVDETRNNAASYCFLDHPRNELTPMFVLYGEWLLSCPVRAAKFSDVIEGKVVWKSAPCYQLLQSFVKLRKNLCVRKIIDVGPSVRATEISRDLLRNLSGAAIRSFMILFHVLCIVGITDKTSHRILKNHFTPGAPSISTATDLIRNIVCFRRFESDLIRFFRRDLEAERYNIYLWPDITSNISGQSITESLAHETDTYLGVGLPVLEWRHVTTAFMNYHGNPIIEDDPGDNYHDLLSHHSTRTSQQKYGVDRNTLANAPTHHIMGCLRATIKWQALTASPGDVPLSLTVSHLPSILLPDVATDNPPDVAGVSRGDVVAIVQETRTQCAAEFKESMITSFATLAAMYFPPPPPPRPPHALRPTSTVIVDPSRLVALQRFFEPQWDPDRSGLTRKFRSPEQGELIEKMLAREHHVLAILPCDFGKTTLLMFLAKIYESHLIMVVILPLSGLHRDFSDRAKEHGLAISQWDPTKVQTSQAVSICYVAVEYAVMDSFLEYLLDINRKKLLSRIVLDEAHIILTAVAYREPLARIFRALGVEVHCTALSGTIPEHLLADFRRITRLEWDVMRMPSQRPNITYGVVVAPRDEYKQKAVNYITARVANVYEPGDKAMVFCRTVALAEEIAGMLNTKAYHSKKSAEERERIYTDWEQGKEPVMVSTSVLGAGVNQDNVQDTCHVHLSHSLIDQVQEENRAGRNNQPARAIYFLPSDAARDVRVDVGDPFGADLLVPWAFNTEDCRRLQISLFMDGIAVTCLTLPGAALCDNCRRKALNPQRKAPTGLIPLPVPDPKAVRLSMKIAMPVGPPSGSRAFRNSSAIARPLAGPPLMLPFVPPVNQAQAPPTITAGFAASSSQSEEEDDGRDVFGMSLPLPLPLPQLRAAATVPAPPARAPSPSWDPMSSIKFFRSTAPPVHALHQAMPPRQANTAPVGALASTSRQATAALLSAPAHQANTAPAPGPGLPVKIGYAAQVARTGGIDGVYLNIDAALKKLVTGCAACWGRGLDGTSGSAIGKHPPSLLMDTALGAADPRKRHTKRPNTNGSRTSENVPTKPLSNLRYTRGSHIQRIISNGLPISLPDIVAQIKDFTGLWTWLSVVESNAGETMLTNLLRLFNTLVQERKLLIIVKHLSAKISRDGGAKHGYIKPPTSNRPKLDPRPVFRPPPPDDAPHPPPFATIPPQFESGALPDCPRHSIFFFGIDALGAATWSRTANLITIIYPLIPAHPEFAHSTVNAMDVTQPRDEFVQR</sequence>
<organism evidence="9 10">
    <name type="scientific">Mycena maculata</name>
    <dbReference type="NCBI Taxonomy" id="230809"/>
    <lineage>
        <taxon>Eukaryota</taxon>
        <taxon>Fungi</taxon>
        <taxon>Dikarya</taxon>
        <taxon>Basidiomycota</taxon>
        <taxon>Agaricomycotina</taxon>
        <taxon>Agaricomycetes</taxon>
        <taxon>Agaricomycetidae</taxon>
        <taxon>Agaricales</taxon>
        <taxon>Marasmiineae</taxon>
        <taxon>Mycenaceae</taxon>
        <taxon>Mycena</taxon>
    </lineage>
</organism>
<dbReference type="GO" id="GO:0005737">
    <property type="term" value="C:cytoplasm"/>
    <property type="evidence" value="ECO:0007669"/>
    <property type="project" value="TreeGrafter"/>
</dbReference>
<evidence type="ECO:0000313" key="10">
    <source>
        <dbReference type="Proteomes" id="UP001215280"/>
    </source>
</evidence>
<comment type="caution">
    <text evidence="9">The sequence shown here is derived from an EMBL/GenBank/DDBJ whole genome shotgun (WGS) entry which is preliminary data.</text>
</comment>
<keyword evidence="10" id="KW-1185">Reference proteome</keyword>
<dbReference type="GO" id="GO:0043138">
    <property type="term" value="F:3'-5' DNA helicase activity"/>
    <property type="evidence" value="ECO:0007669"/>
    <property type="project" value="UniProtKB-EC"/>
</dbReference>
<proteinExistence type="inferred from homology"/>
<dbReference type="InterPro" id="IPR001650">
    <property type="entry name" value="Helicase_C-like"/>
</dbReference>
<dbReference type="InterPro" id="IPR011545">
    <property type="entry name" value="DEAD/DEAH_box_helicase_dom"/>
</dbReference>
<feature type="region of interest" description="Disordered" evidence="6">
    <location>
        <begin position="216"/>
        <end position="264"/>
    </location>
</feature>
<dbReference type="EC" id="5.6.2.4" evidence="5"/>
<dbReference type="PANTHER" id="PTHR13710:SF154">
    <property type="entry name" value="RECQ HELICASE, PUTATIVE (AFU_ORTHOLOGUE AFUA_6G14720)-RELATED"/>
    <property type="match status" value="1"/>
</dbReference>
<comment type="catalytic activity">
    <reaction evidence="4">
        <text>Couples ATP hydrolysis with the unwinding of duplex DNA by translocating in the 3'-5' direction.</text>
        <dbReference type="EC" id="5.6.2.4"/>
    </reaction>
</comment>
<dbReference type="GO" id="GO:0005524">
    <property type="term" value="F:ATP binding"/>
    <property type="evidence" value="ECO:0007669"/>
    <property type="project" value="UniProtKB-KW"/>
</dbReference>
<dbReference type="GO" id="GO:0009378">
    <property type="term" value="F:four-way junction helicase activity"/>
    <property type="evidence" value="ECO:0007669"/>
    <property type="project" value="TreeGrafter"/>
</dbReference>
<dbReference type="PANTHER" id="PTHR13710">
    <property type="entry name" value="DNA HELICASE RECQ FAMILY MEMBER"/>
    <property type="match status" value="1"/>
</dbReference>
<feature type="compositionally biased region" description="Polar residues" evidence="6">
    <location>
        <begin position="1815"/>
        <end position="1833"/>
    </location>
</feature>
<evidence type="ECO:0000256" key="2">
    <source>
        <dbReference type="ARBA" id="ARBA00022741"/>
    </source>
</evidence>
<dbReference type="SMART" id="SM00490">
    <property type="entry name" value="HELICc"/>
    <property type="match status" value="1"/>
</dbReference>
<dbReference type="Pfam" id="PF00271">
    <property type="entry name" value="Helicase_C"/>
    <property type="match status" value="1"/>
</dbReference>
<dbReference type="GO" id="GO:0000724">
    <property type="term" value="P:double-strand break repair via homologous recombination"/>
    <property type="evidence" value="ECO:0007669"/>
    <property type="project" value="TreeGrafter"/>
</dbReference>
<dbReference type="InterPro" id="IPR027417">
    <property type="entry name" value="P-loop_NTPase"/>
</dbReference>
<accession>A0AAD7MKI1</accession>